<evidence type="ECO:0000259" key="21">
    <source>
        <dbReference type="PROSITE" id="PS50112"/>
    </source>
</evidence>
<evidence type="ECO:0000256" key="15">
    <source>
        <dbReference type="ARBA" id="ARBA00068150"/>
    </source>
</evidence>
<evidence type="ECO:0000256" key="13">
    <source>
        <dbReference type="ARBA" id="ARBA00023136"/>
    </source>
</evidence>
<evidence type="ECO:0000256" key="3">
    <source>
        <dbReference type="ARBA" id="ARBA00012438"/>
    </source>
</evidence>
<dbReference type="GO" id="GO:0006355">
    <property type="term" value="P:regulation of DNA-templated transcription"/>
    <property type="evidence" value="ECO:0007669"/>
    <property type="project" value="InterPro"/>
</dbReference>
<feature type="coiled-coil region" evidence="18">
    <location>
        <begin position="29"/>
        <end position="81"/>
    </location>
</feature>
<dbReference type="InterPro" id="IPR000014">
    <property type="entry name" value="PAS"/>
</dbReference>
<evidence type="ECO:0000256" key="16">
    <source>
        <dbReference type="PROSITE-ProRule" id="PRU00110"/>
    </source>
</evidence>
<evidence type="ECO:0000256" key="7">
    <source>
        <dbReference type="ARBA" id="ARBA00022692"/>
    </source>
</evidence>
<evidence type="ECO:0000259" key="23">
    <source>
        <dbReference type="PROSITE" id="PS50894"/>
    </source>
</evidence>
<comment type="subcellular location">
    <subcellularLocation>
        <location evidence="2">Cell membrane</location>
        <topology evidence="2">Multi-pass membrane protein</topology>
    </subcellularLocation>
</comment>
<dbReference type="InterPro" id="IPR008207">
    <property type="entry name" value="Sig_transdc_His_kin_Hpt_dom"/>
</dbReference>
<evidence type="ECO:0000259" key="22">
    <source>
        <dbReference type="PROSITE" id="PS50113"/>
    </source>
</evidence>
<dbReference type="SMART" id="SM00091">
    <property type="entry name" value="PAS"/>
    <property type="match status" value="4"/>
</dbReference>
<dbReference type="Proteomes" id="UP000011058">
    <property type="component" value="Chromosome"/>
</dbReference>
<dbReference type="InterPro" id="IPR011006">
    <property type="entry name" value="CheY-like_superfamily"/>
</dbReference>
<dbReference type="GO" id="GO:0005886">
    <property type="term" value="C:plasma membrane"/>
    <property type="evidence" value="ECO:0007669"/>
    <property type="project" value="UniProtKB-SubCell"/>
</dbReference>
<dbReference type="PROSITE" id="PS50113">
    <property type="entry name" value="PAC"/>
    <property type="match status" value="3"/>
</dbReference>
<keyword evidence="5 17" id="KW-0597">Phosphoprotein</keyword>
<dbReference type="Gene3D" id="3.30.450.20">
    <property type="entry name" value="PAS domain"/>
    <property type="match status" value="4"/>
</dbReference>
<feature type="domain" description="Histidine kinase" evidence="19">
    <location>
        <begin position="642"/>
        <end position="864"/>
    </location>
</feature>
<dbReference type="eggNOG" id="COG0642">
    <property type="taxonomic scope" value="Bacteria"/>
</dbReference>
<dbReference type="Pfam" id="PF08447">
    <property type="entry name" value="PAS_3"/>
    <property type="match status" value="1"/>
</dbReference>
<keyword evidence="25" id="KW-1185">Reference proteome</keyword>
<evidence type="ECO:0000256" key="8">
    <source>
        <dbReference type="ARBA" id="ARBA00022741"/>
    </source>
</evidence>
<dbReference type="Gene3D" id="1.10.287.130">
    <property type="match status" value="1"/>
</dbReference>
<dbReference type="InterPro" id="IPR036890">
    <property type="entry name" value="HATPase_C_sf"/>
</dbReference>
<dbReference type="RefSeq" id="WP_015333857.1">
    <property type="nucleotide sequence ID" value="NC_020054.1"/>
</dbReference>
<dbReference type="NCBIfam" id="TIGR00229">
    <property type="entry name" value="sensory_box"/>
    <property type="match status" value="3"/>
</dbReference>
<dbReference type="Pfam" id="PF00989">
    <property type="entry name" value="PAS"/>
    <property type="match status" value="1"/>
</dbReference>
<dbReference type="InterPro" id="IPR000700">
    <property type="entry name" value="PAS-assoc_C"/>
</dbReference>
<feature type="modified residue" description="4-aspartylphosphate" evidence="17">
    <location>
        <position position="936"/>
    </location>
</feature>
<dbReference type="SMART" id="SM00448">
    <property type="entry name" value="REC"/>
    <property type="match status" value="1"/>
</dbReference>
<dbReference type="InterPro" id="IPR013767">
    <property type="entry name" value="PAS_fold"/>
</dbReference>
<dbReference type="STRING" id="1166018.FAES_4759"/>
<keyword evidence="10" id="KW-0067">ATP-binding</keyword>
<dbReference type="EMBL" id="HE796683">
    <property type="protein sequence ID" value="CCH02758.1"/>
    <property type="molecule type" value="Genomic_DNA"/>
</dbReference>
<feature type="modified residue" description="Phosphohistidine" evidence="16">
    <location>
        <position position="1071"/>
    </location>
</feature>
<dbReference type="InterPro" id="IPR005467">
    <property type="entry name" value="His_kinase_dom"/>
</dbReference>
<evidence type="ECO:0000256" key="9">
    <source>
        <dbReference type="ARBA" id="ARBA00022777"/>
    </source>
</evidence>
<gene>
    <name evidence="24" type="ORF">FAES_4759</name>
</gene>
<comment type="catalytic activity">
    <reaction evidence="1">
        <text>ATP + protein L-histidine = ADP + protein N-phospho-L-histidine.</text>
        <dbReference type="EC" id="2.7.13.3"/>
    </reaction>
</comment>
<feature type="domain" description="PAS" evidence="21">
    <location>
        <begin position="368"/>
        <end position="414"/>
    </location>
</feature>
<organism evidence="24 25">
    <name type="scientific">Fibrella aestuarina BUZ 2</name>
    <dbReference type="NCBI Taxonomy" id="1166018"/>
    <lineage>
        <taxon>Bacteria</taxon>
        <taxon>Pseudomonadati</taxon>
        <taxon>Bacteroidota</taxon>
        <taxon>Cytophagia</taxon>
        <taxon>Cytophagales</taxon>
        <taxon>Spirosomataceae</taxon>
        <taxon>Fibrella</taxon>
    </lineage>
</organism>
<dbReference type="SUPFAM" id="SSF47226">
    <property type="entry name" value="Histidine-containing phosphotransfer domain, HPT domain"/>
    <property type="match status" value="1"/>
</dbReference>
<dbReference type="CDD" id="cd00130">
    <property type="entry name" value="PAS"/>
    <property type="match status" value="3"/>
</dbReference>
<evidence type="ECO:0000256" key="18">
    <source>
        <dbReference type="SAM" id="Coils"/>
    </source>
</evidence>
<evidence type="ECO:0000256" key="6">
    <source>
        <dbReference type="ARBA" id="ARBA00022679"/>
    </source>
</evidence>
<dbReference type="CDD" id="cd16922">
    <property type="entry name" value="HATPase_EvgS-ArcB-TorS-like"/>
    <property type="match status" value="1"/>
</dbReference>
<feature type="domain" description="PAC" evidence="22">
    <location>
        <begin position="571"/>
        <end position="624"/>
    </location>
</feature>
<keyword evidence="11" id="KW-1133">Transmembrane helix</keyword>
<comment type="subunit">
    <text evidence="14">At low DSF concentrations, interacts with RpfF.</text>
</comment>
<keyword evidence="6 24" id="KW-0808">Transferase</keyword>
<evidence type="ECO:0000256" key="4">
    <source>
        <dbReference type="ARBA" id="ARBA00022475"/>
    </source>
</evidence>
<dbReference type="InterPro" id="IPR036641">
    <property type="entry name" value="HPT_dom_sf"/>
</dbReference>
<dbReference type="eggNOG" id="COG0784">
    <property type="taxonomic scope" value="Bacteria"/>
</dbReference>
<dbReference type="Pfam" id="PF02518">
    <property type="entry name" value="HATPase_c"/>
    <property type="match status" value="1"/>
</dbReference>
<keyword evidence="13" id="KW-0472">Membrane</keyword>
<dbReference type="eggNOG" id="COG3829">
    <property type="taxonomic scope" value="Bacteria"/>
</dbReference>
<feature type="domain" description="PAC" evidence="22">
    <location>
        <begin position="321"/>
        <end position="371"/>
    </location>
</feature>
<dbReference type="InterPro" id="IPR001610">
    <property type="entry name" value="PAC"/>
</dbReference>
<dbReference type="GO" id="GO:0005524">
    <property type="term" value="F:ATP binding"/>
    <property type="evidence" value="ECO:0007669"/>
    <property type="project" value="UniProtKB-KW"/>
</dbReference>
<proteinExistence type="predicted"/>
<evidence type="ECO:0000256" key="5">
    <source>
        <dbReference type="ARBA" id="ARBA00022553"/>
    </source>
</evidence>
<dbReference type="SMART" id="SM00387">
    <property type="entry name" value="HATPase_c"/>
    <property type="match status" value="1"/>
</dbReference>
<dbReference type="PROSITE" id="PS50110">
    <property type="entry name" value="RESPONSE_REGULATORY"/>
    <property type="match status" value="1"/>
</dbReference>
<dbReference type="FunFam" id="3.30.565.10:FF:000010">
    <property type="entry name" value="Sensor histidine kinase RcsC"/>
    <property type="match status" value="1"/>
</dbReference>
<accession>I0KF55</accession>
<evidence type="ECO:0000313" key="24">
    <source>
        <dbReference type="EMBL" id="CCH02758.1"/>
    </source>
</evidence>
<keyword evidence="9 24" id="KW-0418">Kinase</keyword>
<evidence type="ECO:0000256" key="11">
    <source>
        <dbReference type="ARBA" id="ARBA00022989"/>
    </source>
</evidence>
<keyword evidence="8" id="KW-0547">Nucleotide-binding</keyword>
<feature type="domain" description="Response regulatory" evidence="20">
    <location>
        <begin position="887"/>
        <end position="1002"/>
    </location>
</feature>
<dbReference type="SUPFAM" id="SSF55785">
    <property type="entry name" value="PYP-like sensor domain (PAS domain)"/>
    <property type="match status" value="4"/>
</dbReference>
<dbReference type="InterPro" id="IPR013655">
    <property type="entry name" value="PAS_fold_3"/>
</dbReference>
<dbReference type="KEGG" id="fae:FAES_4759"/>
<dbReference type="AlphaFoldDB" id="I0KF55"/>
<dbReference type="PANTHER" id="PTHR45339:SF1">
    <property type="entry name" value="HYBRID SIGNAL TRANSDUCTION HISTIDINE KINASE J"/>
    <property type="match status" value="1"/>
</dbReference>
<dbReference type="Pfam" id="PF00512">
    <property type="entry name" value="HisKA"/>
    <property type="match status" value="1"/>
</dbReference>
<evidence type="ECO:0000256" key="2">
    <source>
        <dbReference type="ARBA" id="ARBA00004651"/>
    </source>
</evidence>
<dbReference type="PANTHER" id="PTHR45339">
    <property type="entry name" value="HYBRID SIGNAL TRANSDUCTION HISTIDINE KINASE J"/>
    <property type="match status" value="1"/>
</dbReference>
<dbReference type="InterPro" id="IPR003661">
    <property type="entry name" value="HisK_dim/P_dom"/>
</dbReference>
<dbReference type="InterPro" id="IPR003594">
    <property type="entry name" value="HATPase_dom"/>
</dbReference>
<keyword evidence="18" id="KW-0175">Coiled coil</keyword>
<dbReference type="CDD" id="cd00082">
    <property type="entry name" value="HisKA"/>
    <property type="match status" value="1"/>
</dbReference>
<evidence type="ECO:0000259" key="20">
    <source>
        <dbReference type="PROSITE" id="PS50110"/>
    </source>
</evidence>
<feature type="domain" description="HPt" evidence="23">
    <location>
        <begin position="1032"/>
        <end position="1126"/>
    </location>
</feature>
<dbReference type="PROSITE" id="PS50112">
    <property type="entry name" value="PAS"/>
    <property type="match status" value="2"/>
</dbReference>
<keyword evidence="12" id="KW-0902">Two-component regulatory system</keyword>
<dbReference type="SUPFAM" id="SSF55874">
    <property type="entry name" value="ATPase domain of HSP90 chaperone/DNA topoisomerase II/histidine kinase"/>
    <property type="match status" value="1"/>
</dbReference>
<keyword evidence="7" id="KW-0812">Transmembrane</keyword>
<protein>
    <recommendedName>
        <fullName evidence="15">Sensory/regulatory protein RpfC</fullName>
        <ecNumber evidence="3">2.7.13.3</ecNumber>
    </recommendedName>
</protein>
<sequence>MSYHKLLQKQIARYLPDDLQAEPAMARLLEVVSESYRALERDRELAERAFTISEDEYVQLNNRLQHELDVKKLSVEKLTEAVSTISGADIQYDADDLLGIARLLNQQVSKRKNAEEVFTSLIANMRSGVVLEDEQQQVVFINQVFCDLFGIDTPPQQLSGTHGQVLTDRINQQAKAPHVVSRDMANTLANRWLVQGYMLELATGKTYQRDYIPIYIDDAYKGHLWSYTDITERKANQDALVQSELKNRLIMNAALDAIVTIDTEGLITFWNPQAEKIFGWAAADVIGRKIAEVIIPPTHRAAHEAGMANYRTTGIGDVLGKQMELPAINRAGDLFPIELYIIPVNQGDDTFFCSFIRDISARKKAETELERLSLVASANKNGVVLVGRDGRIFWSNEGFCRLTAYDNDEIIGRTPMELCRGPFSDREALKTMVNSFEKGIPFDIEGIHYRKDGSWFWGRTEGQPVADEAGTVTHYFSIIEDISAEKVAQRKLKEYEERLRMALTNVGDNYWEHDFRTGRTYFSNPSNNLLGYQLDKHIDVAGLWWSRVHPDDRRLLEENDRQYKLGLISHHHNEYRIIHRDESVHWVLDRGVVTEKDGDNKPLKIIGTHIDITRQKELELELTKAKDAAEELARVKELFLANMSHEIRTPMNAIMGMANRLSKTSLHPDQQYYLSIIQSATDNLLIIINDILDLSKIEAGKLTLEKIGFEPKQVIDRAMQVMVHKAEEKGLLFTNAFFDPRIAPVLLGDPYRLNQILLNLLSNAIKFTQKGHVNVSCHLLKGSRNQQLIELTVSDSGIGMDEAFTKRIFQTFRQEDESVTRRFGGTGLGLSISHNLVELMGGTMQVKSKKGVGTSVSFQVPFPKGDPDKLPVKEAEVTDTDRLLGKRILVADDNEMNRLVASTMLSSYGAIIEEAQNGVDALDKLKQQAFDLVLMDIQMPVMDGVEATRIIRADISAQLPVIALTAFAVKGDSAKFIGAGLSDYLAKPFSEEQLLAIVVRWLEKAEAALLPAAAPEPPLYDLSTVMNLAKGNQAFVDRMVDLFMRYGPESVQEIRAAYAAGQFEQVRKVAHRVKPSIDNMGISSLTADIRAIEANAETWQTSPELETLIDKLDRVMNVVVEQLKARA</sequence>
<dbReference type="FunFam" id="1.10.287.130:FF:000002">
    <property type="entry name" value="Two-component osmosensing histidine kinase"/>
    <property type="match status" value="1"/>
</dbReference>
<dbReference type="InterPro" id="IPR004358">
    <property type="entry name" value="Sig_transdc_His_kin-like_C"/>
</dbReference>
<dbReference type="PATRIC" id="fig|1166018.3.peg.1728"/>
<dbReference type="PROSITE" id="PS50894">
    <property type="entry name" value="HPT"/>
    <property type="match status" value="1"/>
</dbReference>
<dbReference type="GO" id="GO:0000155">
    <property type="term" value="F:phosphorelay sensor kinase activity"/>
    <property type="evidence" value="ECO:0007669"/>
    <property type="project" value="InterPro"/>
</dbReference>
<dbReference type="CDD" id="cd17546">
    <property type="entry name" value="REC_hyHK_CKI1_RcsC-like"/>
    <property type="match status" value="1"/>
</dbReference>
<evidence type="ECO:0000313" key="25">
    <source>
        <dbReference type="Proteomes" id="UP000011058"/>
    </source>
</evidence>
<dbReference type="Gene3D" id="3.30.565.10">
    <property type="entry name" value="Histidine kinase-like ATPase, C-terminal domain"/>
    <property type="match status" value="1"/>
</dbReference>
<dbReference type="Gene3D" id="1.20.120.160">
    <property type="entry name" value="HPT domain"/>
    <property type="match status" value="1"/>
</dbReference>
<evidence type="ECO:0000256" key="17">
    <source>
        <dbReference type="PROSITE-ProRule" id="PRU00169"/>
    </source>
</evidence>
<evidence type="ECO:0000256" key="12">
    <source>
        <dbReference type="ARBA" id="ARBA00023012"/>
    </source>
</evidence>
<evidence type="ECO:0000256" key="14">
    <source>
        <dbReference type="ARBA" id="ARBA00064003"/>
    </source>
</evidence>
<dbReference type="InterPro" id="IPR001789">
    <property type="entry name" value="Sig_transdc_resp-reg_receiver"/>
</dbReference>
<dbReference type="EC" id="2.7.13.3" evidence="3"/>
<dbReference type="Pfam" id="PF13426">
    <property type="entry name" value="PAS_9"/>
    <property type="match status" value="1"/>
</dbReference>
<dbReference type="eggNOG" id="COG2202">
    <property type="taxonomic scope" value="Bacteria"/>
</dbReference>
<feature type="domain" description="PAS" evidence="21">
    <location>
        <begin position="243"/>
        <end position="296"/>
    </location>
</feature>
<dbReference type="SMART" id="SM00086">
    <property type="entry name" value="PAC"/>
    <property type="match status" value="3"/>
</dbReference>
<dbReference type="OrthoDB" id="9811889at2"/>
<evidence type="ECO:0000256" key="10">
    <source>
        <dbReference type="ARBA" id="ARBA00022840"/>
    </source>
</evidence>
<dbReference type="Pfam" id="PF00072">
    <property type="entry name" value="Response_reg"/>
    <property type="match status" value="1"/>
</dbReference>
<keyword evidence="4" id="KW-1003">Cell membrane</keyword>
<evidence type="ECO:0000259" key="19">
    <source>
        <dbReference type="PROSITE" id="PS50109"/>
    </source>
</evidence>
<feature type="domain" description="PAC" evidence="22">
    <location>
        <begin position="442"/>
        <end position="494"/>
    </location>
</feature>
<dbReference type="Pfam" id="PF13188">
    <property type="entry name" value="PAS_8"/>
    <property type="match status" value="1"/>
</dbReference>
<dbReference type="PROSITE" id="PS50109">
    <property type="entry name" value="HIS_KIN"/>
    <property type="match status" value="1"/>
</dbReference>
<dbReference type="SUPFAM" id="SSF52172">
    <property type="entry name" value="CheY-like"/>
    <property type="match status" value="1"/>
</dbReference>
<dbReference type="Gene3D" id="3.40.50.2300">
    <property type="match status" value="1"/>
</dbReference>
<dbReference type="SUPFAM" id="SSF47384">
    <property type="entry name" value="Homodimeric domain of signal transducing histidine kinase"/>
    <property type="match status" value="1"/>
</dbReference>
<dbReference type="InterPro" id="IPR035965">
    <property type="entry name" value="PAS-like_dom_sf"/>
</dbReference>
<name>I0KF55_9BACT</name>
<dbReference type="HOGENOM" id="CLU_000445_114_15_10"/>
<dbReference type="SMART" id="SM00388">
    <property type="entry name" value="HisKA"/>
    <property type="match status" value="1"/>
</dbReference>
<dbReference type="PRINTS" id="PR00344">
    <property type="entry name" value="BCTRLSENSOR"/>
</dbReference>
<dbReference type="InterPro" id="IPR036097">
    <property type="entry name" value="HisK_dim/P_sf"/>
</dbReference>
<evidence type="ECO:0000256" key="1">
    <source>
        <dbReference type="ARBA" id="ARBA00000085"/>
    </source>
</evidence>
<reference evidence="24 25" key="1">
    <citation type="journal article" date="2012" name="J. Bacteriol.">
        <title>Genome Sequence of Fibrella aestuarina BUZ 2T, a Filamentous Marine Bacterium.</title>
        <authorList>
            <person name="Filippini M."/>
            <person name="Qi W."/>
            <person name="Blom J."/>
            <person name="Goesmann A."/>
            <person name="Smits T.H."/>
            <person name="Bagheri H.C."/>
        </authorList>
    </citation>
    <scope>NUCLEOTIDE SEQUENCE [LARGE SCALE GENOMIC DNA]</scope>
    <source>
        <strain evidence="25">BUZ 2T</strain>
    </source>
</reference>